<dbReference type="InterPro" id="IPR013657">
    <property type="entry name" value="SCL35B1-4/HUT1"/>
</dbReference>
<feature type="transmembrane region" description="Helical" evidence="7">
    <location>
        <begin position="162"/>
        <end position="182"/>
    </location>
</feature>
<feature type="region of interest" description="Disordered" evidence="6">
    <location>
        <begin position="88"/>
        <end position="116"/>
    </location>
</feature>
<feature type="transmembrane region" description="Helical" evidence="7">
    <location>
        <begin position="194"/>
        <end position="215"/>
    </location>
</feature>
<keyword evidence="2" id="KW-0813">Transport</keyword>
<dbReference type="AlphaFoldDB" id="A0A7R9ZMF3"/>
<keyword evidence="5 7" id="KW-0472">Membrane</keyword>
<evidence type="ECO:0000256" key="6">
    <source>
        <dbReference type="SAM" id="MobiDB-lite"/>
    </source>
</evidence>
<comment type="subcellular location">
    <subcellularLocation>
        <location evidence="1">Membrane</location>
        <topology evidence="1">Multi-pass membrane protein</topology>
    </subcellularLocation>
</comment>
<evidence type="ECO:0008006" key="9">
    <source>
        <dbReference type="Google" id="ProtNLM"/>
    </source>
</evidence>
<evidence type="ECO:0000313" key="8">
    <source>
        <dbReference type="EMBL" id="CAD8333857.1"/>
    </source>
</evidence>
<gene>
    <name evidence="8" type="ORF">CAUS1442_LOCUS5962</name>
</gene>
<protein>
    <recommendedName>
        <fullName evidence="9">Sugar phosphate transporter domain-containing protein</fullName>
    </recommendedName>
</protein>
<dbReference type="GO" id="GO:0005459">
    <property type="term" value="F:UDP-galactose transmembrane transporter activity"/>
    <property type="evidence" value="ECO:0007669"/>
    <property type="project" value="TreeGrafter"/>
</dbReference>
<evidence type="ECO:0000256" key="3">
    <source>
        <dbReference type="ARBA" id="ARBA00022692"/>
    </source>
</evidence>
<evidence type="ECO:0000256" key="7">
    <source>
        <dbReference type="SAM" id="Phobius"/>
    </source>
</evidence>
<evidence type="ECO:0000256" key="2">
    <source>
        <dbReference type="ARBA" id="ARBA00022448"/>
    </source>
</evidence>
<dbReference type="Pfam" id="PF08449">
    <property type="entry name" value="UAA"/>
    <property type="match status" value="1"/>
</dbReference>
<dbReference type="EMBL" id="HBEF01009450">
    <property type="protein sequence ID" value="CAD8333857.1"/>
    <property type="molecule type" value="Transcribed_RNA"/>
</dbReference>
<evidence type="ECO:0000256" key="4">
    <source>
        <dbReference type="ARBA" id="ARBA00022989"/>
    </source>
</evidence>
<dbReference type="GO" id="GO:0000139">
    <property type="term" value="C:Golgi membrane"/>
    <property type="evidence" value="ECO:0007669"/>
    <property type="project" value="TreeGrafter"/>
</dbReference>
<proteinExistence type="predicted"/>
<keyword evidence="4 7" id="KW-1133">Transmembrane helix</keyword>
<accession>A0A7R9ZMF3</accession>
<evidence type="ECO:0000256" key="1">
    <source>
        <dbReference type="ARBA" id="ARBA00004141"/>
    </source>
</evidence>
<dbReference type="InterPro" id="IPR037185">
    <property type="entry name" value="EmrE-like"/>
</dbReference>
<keyword evidence="3 7" id="KW-0812">Transmembrane</keyword>
<evidence type="ECO:0000256" key="5">
    <source>
        <dbReference type="ARBA" id="ARBA00023136"/>
    </source>
</evidence>
<dbReference type="GO" id="GO:0005789">
    <property type="term" value="C:endoplasmic reticulum membrane"/>
    <property type="evidence" value="ECO:0007669"/>
    <property type="project" value="TreeGrafter"/>
</dbReference>
<sequence length="291" mass="32117">MTKKSLNHALLITTSAFYVFAMIGSNEALRFVSYPTAVLAKSCKLLPTMIMGTIIERRVYSKQQWTSALAISVGMSLFHISRLQQTSTTKSTASSGDNSTSEGDGSDVNTDDEEDGDHSWKGMALLIWSLTCDGFLGSCQGLLKRVDTKGNQRPPSAVETMLYMNIYALFFLIPVAMISGQWQQGVHLLQSDGQLRMAIFILNLVVSVGQIFIFLTVTWYSSLACTTITTTRKFITILLSVIYFGHKFSMMQWCAVGLVFGGLYLATVSKQFAGTPRQVTAEDADKTKKMQ</sequence>
<dbReference type="SUPFAM" id="SSF103481">
    <property type="entry name" value="Multidrug resistance efflux transporter EmrE"/>
    <property type="match status" value="1"/>
</dbReference>
<name>A0A7R9ZMF3_9STRA</name>
<dbReference type="PANTHER" id="PTHR10778">
    <property type="entry name" value="SOLUTE CARRIER FAMILY 35 MEMBER B"/>
    <property type="match status" value="1"/>
</dbReference>
<dbReference type="GO" id="GO:0005460">
    <property type="term" value="F:UDP-glucose transmembrane transporter activity"/>
    <property type="evidence" value="ECO:0007669"/>
    <property type="project" value="TreeGrafter"/>
</dbReference>
<reference evidence="8" key="1">
    <citation type="submission" date="2021-01" db="EMBL/GenBank/DDBJ databases">
        <authorList>
            <person name="Corre E."/>
            <person name="Pelletier E."/>
            <person name="Niang G."/>
            <person name="Scheremetjew M."/>
            <person name="Finn R."/>
            <person name="Kale V."/>
            <person name="Holt S."/>
            <person name="Cochrane G."/>
            <person name="Meng A."/>
            <person name="Brown T."/>
            <person name="Cohen L."/>
        </authorList>
    </citation>
    <scope>NUCLEOTIDE SEQUENCE</scope>
    <source>
        <strain evidence="8">CCMP3328</strain>
    </source>
</reference>
<dbReference type="PANTHER" id="PTHR10778:SF18">
    <property type="entry name" value="SUGAR PHOSPHATE TRANSPORTER DOMAIN-CONTAINING PROTEIN"/>
    <property type="match status" value="1"/>
</dbReference>
<organism evidence="8">
    <name type="scientific">Craspedostauros australis</name>
    <dbReference type="NCBI Taxonomy" id="1486917"/>
    <lineage>
        <taxon>Eukaryota</taxon>
        <taxon>Sar</taxon>
        <taxon>Stramenopiles</taxon>
        <taxon>Ochrophyta</taxon>
        <taxon>Bacillariophyta</taxon>
        <taxon>Bacillariophyceae</taxon>
        <taxon>Bacillariophycidae</taxon>
        <taxon>Naviculales</taxon>
        <taxon>Naviculaceae</taxon>
        <taxon>Craspedostauros</taxon>
    </lineage>
</organism>